<dbReference type="EMBL" id="KI913960">
    <property type="protein sequence ID" value="ETW03041.1"/>
    <property type="molecule type" value="Genomic_DNA"/>
</dbReference>
<protein>
    <recommendedName>
        <fullName evidence="3">Tudor domain-containing protein</fullName>
    </recommendedName>
</protein>
<accession>A0A024U9E6</accession>
<feature type="compositionally biased region" description="Acidic residues" evidence="1">
    <location>
        <begin position="41"/>
        <end position="52"/>
    </location>
</feature>
<dbReference type="GeneID" id="20082522"/>
<feature type="compositionally biased region" description="Pro residues" evidence="1">
    <location>
        <begin position="133"/>
        <end position="144"/>
    </location>
</feature>
<feature type="region of interest" description="Disordered" evidence="1">
    <location>
        <begin position="128"/>
        <end position="153"/>
    </location>
</feature>
<dbReference type="OrthoDB" id="79171at2759"/>
<dbReference type="AlphaFoldDB" id="A0A024U9E6"/>
<evidence type="ECO:0008006" key="3">
    <source>
        <dbReference type="Google" id="ProtNLM"/>
    </source>
</evidence>
<feature type="region of interest" description="Disordered" evidence="1">
    <location>
        <begin position="1"/>
        <end position="75"/>
    </location>
</feature>
<feature type="compositionally biased region" description="Basic residues" evidence="1">
    <location>
        <begin position="25"/>
        <end position="34"/>
    </location>
</feature>
<feature type="compositionally biased region" description="Acidic residues" evidence="1">
    <location>
        <begin position="1"/>
        <end position="18"/>
    </location>
</feature>
<sequence>MSDYNESFDEFVEDEVESDGAVQRRQSRSPRRTTKPPGVEPLEESSYDDESFEAASLSPAKERMAHAATTSPPLAKFPCGLAVEVHWPDEGEWFAGNVVEYDPTRGYFVRYVDGDEQWEDDKYMRWPQKPILEPSPDPTPPPPTLSDGPTLLPPPELKRIVIPRAYTPQAHHPSNIKTARPYTCVASHPVESSMYLTPRRFKQAMEACSECRARCNCVHESVRWARSSSPSPSSVHGQHPLDHRFLQPVAAEKETQTYACSAASQHA</sequence>
<dbReference type="RefSeq" id="XP_008868425.1">
    <property type="nucleotide sequence ID" value="XM_008870203.1"/>
</dbReference>
<evidence type="ECO:0000313" key="2">
    <source>
        <dbReference type="EMBL" id="ETW03041.1"/>
    </source>
</evidence>
<proteinExistence type="predicted"/>
<gene>
    <name evidence="2" type="ORF">H310_05472</name>
</gene>
<organism evidence="2">
    <name type="scientific">Aphanomyces invadans</name>
    <dbReference type="NCBI Taxonomy" id="157072"/>
    <lineage>
        <taxon>Eukaryota</taxon>
        <taxon>Sar</taxon>
        <taxon>Stramenopiles</taxon>
        <taxon>Oomycota</taxon>
        <taxon>Saprolegniomycetes</taxon>
        <taxon>Saprolegniales</taxon>
        <taxon>Verrucalvaceae</taxon>
        <taxon>Aphanomyces</taxon>
    </lineage>
</organism>
<name>A0A024U9E6_9STRA</name>
<dbReference type="VEuPathDB" id="FungiDB:H310_05472"/>
<evidence type="ECO:0000256" key="1">
    <source>
        <dbReference type="SAM" id="MobiDB-lite"/>
    </source>
</evidence>
<dbReference type="Gene3D" id="2.30.30.140">
    <property type="match status" value="1"/>
</dbReference>
<dbReference type="CDD" id="cd20404">
    <property type="entry name" value="Tudor_Agenet_AtEML-like"/>
    <property type="match status" value="1"/>
</dbReference>
<reference evidence="2" key="1">
    <citation type="submission" date="2013-12" db="EMBL/GenBank/DDBJ databases">
        <title>The Genome Sequence of Aphanomyces invadans NJM9701.</title>
        <authorList>
            <consortium name="The Broad Institute Genomics Platform"/>
            <person name="Russ C."/>
            <person name="Tyler B."/>
            <person name="van West P."/>
            <person name="Dieguez-Uribeondo J."/>
            <person name="Young S.K."/>
            <person name="Zeng Q."/>
            <person name="Gargeya S."/>
            <person name="Fitzgerald M."/>
            <person name="Abouelleil A."/>
            <person name="Alvarado L."/>
            <person name="Chapman S.B."/>
            <person name="Gainer-Dewar J."/>
            <person name="Goldberg J."/>
            <person name="Griggs A."/>
            <person name="Gujja S."/>
            <person name="Hansen M."/>
            <person name="Howarth C."/>
            <person name="Imamovic A."/>
            <person name="Ireland A."/>
            <person name="Larimer J."/>
            <person name="McCowan C."/>
            <person name="Murphy C."/>
            <person name="Pearson M."/>
            <person name="Poon T.W."/>
            <person name="Priest M."/>
            <person name="Roberts A."/>
            <person name="Saif S."/>
            <person name="Shea T."/>
            <person name="Sykes S."/>
            <person name="Wortman J."/>
            <person name="Nusbaum C."/>
            <person name="Birren B."/>
        </authorList>
    </citation>
    <scope>NUCLEOTIDE SEQUENCE [LARGE SCALE GENOMIC DNA]</scope>
    <source>
        <strain evidence="2">NJM9701</strain>
    </source>
</reference>